<organism evidence="1 2">
    <name type="scientific">Desulfoferula mesophila</name>
    <dbReference type="NCBI Taxonomy" id="3058419"/>
    <lineage>
        <taxon>Bacteria</taxon>
        <taxon>Pseudomonadati</taxon>
        <taxon>Thermodesulfobacteriota</taxon>
        <taxon>Desulfarculia</taxon>
        <taxon>Desulfarculales</taxon>
        <taxon>Desulfarculaceae</taxon>
        <taxon>Desulfoferula</taxon>
    </lineage>
</organism>
<protein>
    <submittedName>
        <fullName evidence="1">Uncharacterized protein</fullName>
    </submittedName>
</protein>
<dbReference type="EMBL" id="AP028679">
    <property type="protein sequence ID" value="BEQ13089.1"/>
    <property type="molecule type" value="Genomic_DNA"/>
</dbReference>
<name>A0AAU9EII8_9BACT</name>
<keyword evidence="2" id="KW-1185">Reference proteome</keyword>
<sequence>MLPPNHPDIINRHQRLRSAVKAQGVEGWLSDKADAPSVDSLIYLCKFAFFTGILTKAQIGEILQADRGELKALVKSWYDDHRAKGCGTC</sequence>
<dbReference type="KEGG" id="dmp:FAK_01550"/>
<evidence type="ECO:0000313" key="2">
    <source>
        <dbReference type="Proteomes" id="UP001366166"/>
    </source>
</evidence>
<evidence type="ECO:0000313" key="1">
    <source>
        <dbReference type="EMBL" id="BEQ13089.1"/>
    </source>
</evidence>
<accession>A0AAU9EII8</accession>
<dbReference type="AlphaFoldDB" id="A0AAU9EII8"/>
<proteinExistence type="predicted"/>
<dbReference type="RefSeq" id="WP_338604380.1">
    <property type="nucleotide sequence ID" value="NZ_AP028679.1"/>
</dbReference>
<dbReference type="Proteomes" id="UP001366166">
    <property type="component" value="Chromosome"/>
</dbReference>
<reference evidence="2" key="1">
    <citation type="journal article" date="2023" name="Arch. Microbiol.">
        <title>Desulfoferula mesophilus gen. nov. sp. nov., a mesophilic sulfate-reducing bacterium isolated from a brackish lake sediment.</title>
        <authorList>
            <person name="Watanabe T."/>
            <person name="Yabe T."/>
            <person name="Tsuji J.M."/>
            <person name="Fukui M."/>
        </authorList>
    </citation>
    <scope>NUCLEOTIDE SEQUENCE [LARGE SCALE GENOMIC DNA]</scope>
    <source>
        <strain evidence="2">12FAK</strain>
    </source>
</reference>
<gene>
    <name evidence="1" type="ORF">FAK_01550</name>
</gene>